<comment type="caution">
    <text evidence="2">The sequence shown here is derived from an EMBL/GenBank/DDBJ whole genome shotgun (WGS) entry which is preliminary data.</text>
</comment>
<dbReference type="Pfam" id="PF03929">
    <property type="entry name" value="PepSY_TM"/>
    <property type="match status" value="1"/>
</dbReference>
<protein>
    <submittedName>
        <fullName evidence="2">Uncharacterized protein</fullName>
    </submittedName>
</protein>
<dbReference type="Proteomes" id="UP000248134">
    <property type="component" value="Unassembled WGS sequence"/>
</dbReference>
<evidence type="ECO:0000313" key="3">
    <source>
        <dbReference type="Proteomes" id="UP000248134"/>
    </source>
</evidence>
<keyword evidence="1" id="KW-0812">Transmembrane</keyword>
<dbReference type="PANTHER" id="PTHR34219">
    <property type="entry name" value="IRON-REGULATED INNER MEMBRANE PROTEIN-RELATED"/>
    <property type="match status" value="1"/>
</dbReference>
<dbReference type="OrthoDB" id="6307929at2"/>
<reference evidence="2 3" key="1">
    <citation type="submission" date="2018-06" db="EMBL/GenBank/DDBJ databases">
        <title>Draft Whole-Genome Sequence of the purple photosynthetic bacterium Rhodospeudomonas palustris XCP.</title>
        <authorList>
            <person name="Rayyan A."/>
            <person name="Meyer T.E."/>
            <person name="Kyndt J.A."/>
        </authorList>
    </citation>
    <scope>NUCLEOTIDE SEQUENCE [LARGE SCALE GENOMIC DNA]</scope>
    <source>
        <strain evidence="2 3">XCP</strain>
    </source>
</reference>
<organism evidence="2 3">
    <name type="scientific">Rhodopseudomonas palustris</name>
    <dbReference type="NCBI Taxonomy" id="1076"/>
    <lineage>
        <taxon>Bacteria</taxon>
        <taxon>Pseudomonadati</taxon>
        <taxon>Pseudomonadota</taxon>
        <taxon>Alphaproteobacteria</taxon>
        <taxon>Hyphomicrobiales</taxon>
        <taxon>Nitrobacteraceae</taxon>
        <taxon>Rhodopseudomonas</taxon>
    </lineage>
</organism>
<keyword evidence="1" id="KW-0472">Membrane</keyword>
<accession>A0A323UMT0</accession>
<proteinExistence type="predicted"/>
<dbReference type="EMBL" id="QKQS01000006">
    <property type="protein sequence ID" value="PZA13393.1"/>
    <property type="molecule type" value="Genomic_DNA"/>
</dbReference>
<gene>
    <name evidence="2" type="ORF">DNX69_03210</name>
</gene>
<dbReference type="AlphaFoldDB" id="A0A323UMT0"/>
<evidence type="ECO:0000313" key="2">
    <source>
        <dbReference type="EMBL" id="PZA13393.1"/>
    </source>
</evidence>
<dbReference type="PANTHER" id="PTHR34219:SF3">
    <property type="entry name" value="BLL7967 PROTEIN"/>
    <property type="match status" value="1"/>
</dbReference>
<dbReference type="InterPro" id="IPR005625">
    <property type="entry name" value="PepSY-ass_TM"/>
</dbReference>
<evidence type="ECO:0000256" key="1">
    <source>
        <dbReference type="SAM" id="Phobius"/>
    </source>
</evidence>
<feature type="transmembrane region" description="Helical" evidence="1">
    <location>
        <begin position="92"/>
        <end position="113"/>
    </location>
</feature>
<sequence>MFRYPKSIDGETSELFVSIIRSVNPGRFSPFVKDTPGTVLKSPLTAKLFQPILVNARDGRLERLLSMPWYLRLPELSKPLHFGDYGGLPLKIVWAALDVIAIIVLGTGVYLWLVRRPQLRANAGRSAALIGEPWE</sequence>
<name>A0A323UMT0_RHOPL</name>
<keyword evidence="1" id="KW-1133">Transmembrane helix</keyword>